<gene>
    <name evidence="1" type="ORF">QQZ08_012302</name>
</gene>
<accession>A0ABR1H3B7</accession>
<evidence type="ECO:0000313" key="2">
    <source>
        <dbReference type="Proteomes" id="UP001498421"/>
    </source>
</evidence>
<keyword evidence="2" id="KW-1185">Reference proteome</keyword>
<name>A0ABR1H3B7_9HYPO</name>
<reference evidence="1 2" key="1">
    <citation type="journal article" date="2025" name="Microbiol. Resour. Announc.">
        <title>Draft genome sequences for Neonectria magnoliae and Neonectria punicea, canker pathogens of Liriodendron tulipifera and Acer saccharum in West Virginia.</title>
        <authorList>
            <person name="Petronek H.M."/>
            <person name="Kasson M.T."/>
            <person name="Metheny A.M."/>
            <person name="Stauder C.M."/>
            <person name="Lovett B."/>
            <person name="Lynch S.C."/>
            <person name="Garnas J.R."/>
            <person name="Kasson L.R."/>
            <person name="Stajich J.E."/>
        </authorList>
    </citation>
    <scope>NUCLEOTIDE SEQUENCE [LARGE SCALE GENOMIC DNA]</scope>
    <source>
        <strain evidence="1 2">NRRL 64651</strain>
    </source>
</reference>
<dbReference type="EMBL" id="JAZAVK010000237">
    <property type="protein sequence ID" value="KAK7415586.1"/>
    <property type="molecule type" value="Genomic_DNA"/>
</dbReference>
<organism evidence="1 2">
    <name type="scientific">Neonectria magnoliae</name>
    <dbReference type="NCBI Taxonomy" id="2732573"/>
    <lineage>
        <taxon>Eukaryota</taxon>
        <taxon>Fungi</taxon>
        <taxon>Dikarya</taxon>
        <taxon>Ascomycota</taxon>
        <taxon>Pezizomycotina</taxon>
        <taxon>Sordariomycetes</taxon>
        <taxon>Hypocreomycetidae</taxon>
        <taxon>Hypocreales</taxon>
        <taxon>Nectriaceae</taxon>
        <taxon>Neonectria</taxon>
    </lineage>
</organism>
<protein>
    <submittedName>
        <fullName evidence="1">Uncharacterized protein</fullName>
    </submittedName>
</protein>
<sequence length="278" mass="31287">MFLEDNFYKLLKKKIAENGAVIQPTIQFWAKTARWWETTGRTIVFLCNEESEIDFPLQLECRDAPSISISFSGMELLEIRECVMGKVVDLVQAQVSATVDRSGRPPKCIFVSGGLAMSSAATREIGSRITPRTRIIGYCDLTLVACGAVTSALCHYPGEGPKITTESHMAFESYGYRPRDDQPTLWIIQKGYPLSTTRPSSFSLPPAAFQARNTAFERYLTLTIYRQDPPHSGEQKLGRLIWTTPPVLSPEDKIKLQVLHDTYRGISVFLYHNGTRWA</sequence>
<proteinExistence type="predicted"/>
<comment type="caution">
    <text evidence="1">The sequence shown here is derived from an EMBL/GenBank/DDBJ whole genome shotgun (WGS) entry which is preliminary data.</text>
</comment>
<dbReference type="Proteomes" id="UP001498421">
    <property type="component" value="Unassembled WGS sequence"/>
</dbReference>
<evidence type="ECO:0000313" key="1">
    <source>
        <dbReference type="EMBL" id="KAK7415586.1"/>
    </source>
</evidence>